<reference evidence="1 2" key="1">
    <citation type="submission" date="2014-08" db="EMBL/GenBank/DDBJ databases">
        <authorList>
            <person name="Moulin Lionel"/>
        </authorList>
    </citation>
    <scope>NUCLEOTIDE SEQUENCE [LARGE SCALE GENOMIC DNA]</scope>
</reference>
<evidence type="ECO:0000313" key="1">
    <source>
        <dbReference type="EMBL" id="CDX55204.1"/>
    </source>
</evidence>
<dbReference type="AlphaFoldDB" id="A0A090G2V9"/>
<protein>
    <submittedName>
        <fullName evidence="1">Uncharacterized protein</fullName>
    </submittedName>
</protein>
<proteinExistence type="predicted"/>
<sequence>MAAQAQSHSLVCRLCFVRLPAIVPRFRVALIRCLTHTYPNGYTSINSQRVIDWNDDRA</sequence>
<name>A0A090G2V9_MESPL</name>
<accession>A0A090G2V9</accession>
<dbReference type="EMBL" id="CCNE01000012">
    <property type="protein sequence ID" value="CDX55204.1"/>
    <property type="molecule type" value="Genomic_DNA"/>
</dbReference>
<gene>
    <name evidence="1" type="ORF">MPL3365_20422</name>
</gene>
<evidence type="ECO:0000313" key="2">
    <source>
        <dbReference type="Proteomes" id="UP000046122"/>
    </source>
</evidence>
<dbReference type="Proteomes" id="UP000046122">
    <property type="component" value="Unassembled WGS sequence"/>
</dbReference>
<organism evidence="1 2">
    <name type="scientific">Mesorhizobium plurifarium</name>
    <dbReference type="NCBI Taxonomy" id="69974"/>
    <lineage>
        <taxon>Bacteria</taxon>
        <taxon>Pseudomonadati</taxon>
        <taxon>Pseudomonadota</taxon>
        <taxon>Alphaproteobacteria</taxon>
        <taxon>Hyphomicrobiales</taxon>
        <taxon>Phyllobacteriaceae</taxon>
        <taxon>Mesorhizobium</taxon>
    </lineage>
</organism>